<comment type="subunit">
    <text evidence="4">Homotrimer.</text>
</comment>
<keyword evidence="13" id="KW-0479">Metal-binding</keyword>
<evidence type="ECO:0000313" key="15">
    <source>
        <dbReference type="Proteomes" id="UP000482960"/>
    </source>
</evidence>
<comment type="cofactor">
    <cofactor evidence="13">
        <name>Mg(2+)</name>
        <dbReference type="ChEBI" id="CHEBI:18420"/>
    </cofactor>
</comment>
<proteinExistence type="inferred from homology"/>
<dbReference type="InterPro" id="IPR036704">
    <property type="entry name" value="RraA/RraA-like_sf"/>
</dbReference>
<dbReference type="CDD" id="cd16841">
    <property type="entry name" value="RraA_family"/>
    <property type="match status" value="1"/>
</dbReference>
<dbReference type="GO" id="GO:0046872">
    <property type="term" value="F:metal ion binding"/>
    <property type="evidence" value="ECO:0007669"/>
    <property type="project" value="UniProtKB-KW"/>
</dbReference>
<gene>
    <name evidence="14" type="ORF">Prum_001990</name>
</gene>
<name>A0A6V8KXJ2_9ACTN</name>
<feature type="binding site" evidence="13">
    <location>
        <position position="111"/>
    </location>
    <ligand>
        <name>substrate</name>
    </ligand>
</feature>
<keyword evidence="15" id="KW-1185">Reference proteome</keyword>
<reference evidence="14 15" key="2">
    <citation type="submission" date="2020-03" db="EMBL/GenBank/DDBJ databases">
        <authorList>
            <person name="Ichikawa N."/>
            <person name="Kimura A."/>
            <person name="Kitahashi Y."/>
            <person name="Uohara A."/>
        </authorList>
    </citation>
    <scope>NUCLEOTIDE SEQUENCE [LARGE SCALE GENOMIC DNA]</scope>
    <source>
        <strain evidence="14 15">NBRC 108638</strain>
    </source>
</reference>
<evidence type="ECO:0000256" key="9">
    <source>
        <dbReference type="ARBA" id="ARBA00029596"/>
    </source>
</evidence>
<reference evidence="14 15" key="1">
    <citation type="submission" date="2020-03" db="EMBL/GenBank/DDBJ databases">
        <title>Whole genome shotgun sequence of Phytohabitans rumicis NBRC 108638.</title>
        <authorList>
            <person name="Komaki H."/>
            <person name="Tamura T."/>
        </authorList>
    </citation>
    <scope>NUCLEOTIDE SEQUENCE [LARGE SCALE GENOMIC DNA]</scope>
    <source>
        <strain evidence="14 15">NBRC 108638</strain>
    </source>
</reference>
<comment type="caution">
    <text evidence="14">The sequence shown here is derived from an EMBL/GenBank/DDBJ whole genome shotgun (WGS) entry which is preliminary data.</text>
</comment>
<evidence type="ECO:0000256" key="1">
    <source>
        <dbReference type="ARBA" id="ARBA00001342"/>
    </source>
</evidence>
<dbReference type="Pfam" id="PF03737">
    <property type="entry name" value="RraA-like"/>
    <property type="match status" value="1"/>
</dbReference>
<evidence type="ECO:0000256" key="3">
    <source>
        <dbReference type="ARBA" id="ARBA00008621"/>
    </source>
</evidence>
<comment type="catalytic activity">
    <reaction evidence="12">
        <text>oxaloacetate + H(+) = pyruvate + CO2</text>
        <dbReference type="Rhea" id="RHEA:15641"/>
        <dbReference type="ChEBI" id="CHEBI:15361"/>
        <dbReference type="ChEBI" id="CHEBI:15378"/>
        <dbReference type="ChEBI" id="CHEBI:16452"/>
        <dbReference type="ChEBI" id="CHEBI:16526"/>
        <dbReference type="EC" id="4.1.1.112"/>
    </reaction>
</comment>
<dbReference type="GO" id="GO:0008948">
    <property type="term" value="F:oxaloacetate decarboxylase activity"/>
    <property type="evidence" value="ECO:0007669"/>
    <property type="project" value="UniProtKB-EC"/>
</dbReference>
<evidence type="ECO:0000256" key="12">
    <source>
        <dbReference type="ARBA" id="ARBA00047973"/>
    </source>
</evidence>
<evidence type="ECO:0000256" key="13">
    <source>
        <dbReference type="PIRSR" id="PIRSR605493-1"/>
    </source>
</evidence>
<keyword evidence="13" id="KW-0460">Magnesium</keyword>
<comment type="cofactor">
    <cofactor evidence="2">
        <name>a divalent metal cation</name>
        <dbReference type="ChEBI" id="CHEBI:60240"/>
    </cofactor>
</comment>
<dbReference type="EC" id="4.1.1.112" evidence="6"/>
<evidence type="ECO:0000313" key="14">
    <source>
        <dbReference type="EMBL" id="GFJ86557.1"/>
    </source>
</evidence>
<dbReference type="EMBL" id="BLPG01000001">
    <property type="protein sequence ID" value="GFJ86557.1"/>
    <property type="molecule type" value="Genomic_DNA"/>
</dbReference>
<evidence type="ECO:0000256" key="7">
    <source>
        <dbReference type="ARBA" id="ARBA00016549"/>
    </source>
</evidence>
<comment type="catalytic activity">
    <reaction evidence="1">
        <text>4-hydroxy-4-methyl-2-oxoglutarate = 2 pyruvate</text>
        <dbReference type="Rhea" id="RHEA:22748"/>
        <dbReference type="ChEBI" id="CHEBI:15361"/>
        <dbReference type="ChEBI" id="CHEBI:58276"/>
        <dbReference type="EC" id="4.1.3.17"/>
    </reaction>
</comment>
<dbReference type="PANTHER" id="PTHR33254:SF4">
    <property type="entry name" value="4-HYDROXY-4-METHYL-2-OXOGLUTARATE ALDOLASE 3-RELATED"/>
    <property type="match status" value="1"/>
</dbReference>
<protein>
    <recommendedName>
        <fullName evidence="7">Putative 4-hydroxy-4-methyl-2-oxoglutarate aldolase</fullName>
        <ecNumber evidence="6">4.1.1.112</ecNumber>
        <ecNumber evidence="5">4.1.3.17</ecNumber>
    </recommendedName>
    <alternativeName>
        <fullName evidence="11">Oxaloacetate decarboxylase</fullName>
    </alternativeName>
    <alternativeName>
        <fullName evidence="9">Regulator of ribonuclease activity homolog</fullName>
    </alternativeName>
    <alternativeName>
        <fullName evidence="10">RraA-like protein</fullName>
    </alternativeName>
</protein>
<dbReference type="RefSeq" id="WP_246277558.1">
    <property type="nucleotide sequence ID" value="NZ_BAABJB010000030.1"/>
</dbReference>
<accession>A0A6V8KXJ2</accession>
<evidence type="ECO:0000256" key="6">
    <source>
        <dbReference type="ARBA" id="ARBA00012947"/>
    </source>
</evidence>
<dbReference type="AlphaFoldDB" id="A0A6V8KXJ2"/>
<evidence type="ECO:0000256" key="10">
    <source>
        <dbReference type="ARBA" id="ARBA00030169"/>
    </source>
</evidence>
<evidence type="ECO:0000256" key="8">
    <source>
        <dbReference type="ARBA" id="ARBA00025046"/>
    </source>
</evidence>
<feature type="binding site" evidence="13">
    <location>
        <position position="112"/>
    </location>
    <ligand>
        <name>Mg(2+)</name>
        <dbReference type="ChEBI" id="CHEBI:18420"/>
    </ligand>
</feature>
<comment type="function">
    <text evidence="8">Catalyzes the aldol cleavage of 4-hydroxy-4-methyl-2-oxoglutarate (HMG) into 2 molecules of pyruvate. Also contains a secondary oxaloacetate (OAA) decarboxylase activity due to the common pyruvate enolate transition state formed following C-C bond cleavage in the retro-aldol and decarboxylation reactions.</text>
</comment>
<dbReference type="EC" id="4.1.3.17" evidence="5"/>
<evidence type="ECO:0000256" key="11">
    <source>
        <dbReference type="ARBA" id="ARBA00032305"/>
    </source>
</evidence>
<evidence type="ECO:0000256" key="5">
    <source>
        <dbReference type="ARBA" id="ARBA00012213"/>
    </source>
</evidence>
<organism evidence="14 15">
    <name type="scientific">Phytohabitans rumicis</name>
    <dbReference type="NCBI Taxonomy" id="1076125"/>
    <lineage>
        <taxon>Bacteria</taxon>
        <taxon>Bacillati</taxon>
        <taxon>Actinomycetota</taxon>
        <taxon>Actinomycetes</taxon>
        <taxon>Micromonosporales</taxon>
        <taxon>Micromonosporaceae</taxon>
    </lineage>
</organism>
<dbReference type="Proteomes" id="UP000482960">
    <property type="component" value="Unassembled WGS sequence"/>
</dbReference>
<dbReference type="Gene3D" id="3.50.30.40">
    <property type="entry name" value="Ribonuclease E inhibitor RraA/RraA-like"/>
    <property type="match status" value="1"/>
</dbReference>
<dbReference type="PANTHER" id="PTHR33254">
    <property type="entry name" value="4-HYDROXY-4-METHYL-2-OXOGLUTARATE ALDOLASE 3-RELATED"/>
    <property type="match status" value="1"/>
</dbReference>
<evidence type="ECO:0000256" key="2">
    <source>
        <dbReference type="ARBA" id="ARBA00001968"/>
    </source>
</evidence>
<dbReference type="GO" id="GO:0047443">
    <property type="term" value="F:4-hydroxy-4-methyl-2-oxoglutarate aldolase activity"/>
    <property type="evidence" value="ECO:0007669"/>
    <property type="project" value="UniProtKB-EC"/>
</dbReference>
<evidence type="ECO:0000256" key="4">
    <source>
        <dbReference type="ARBA" id="ARBA00011233"/>
    </source>
</evidence>
<dbReference type="InterPro" id="IPR005493">
    <property type="entry name" value="RraA/RraA-like"/>
</dbReference>
<dbReference type="SUPFAM" id="SSF89562">
    <property type="entry name" value="RraA-like"/>
    <property type="match status" value="1"/>
</dbReference>
<sequence length="225" mass="23089">MAQLTADDLATIRRLAATVDTTALCDVAKDVKVMSPALRCRSANPMVCGPALTVRCRDDFLGVIQAVEQASPGQVVVVDGGGRETALAGELFARAALAKALAGIIVDGGYRDLRFVAACELPVYSRHVTPMAGTTVRPARVGETVSCGGVRVSAGDIVIADHNGIVVLDPATAIASLGAAAELMAAEARVAERLAAGAGLGDCLNVAEHAERLARGEPSTLRFTV</sequence>
<comment type="similarity">
    <text evidence="3">Belongs to the class II aldolase/RraA-like family.</text>
</comment>